<dbReference type="OrthoDB" id="1858978at2759"/>
<dbReference type="Gene3D" id="3.90.1320.10">
    <property type="entry name" value="Outer-capsid protein sigma 3, large lobe"/>
    <property type="match status" value="1"/>
</dbReference>
<dbReference type="InterPro" id="IPR025521">
    <property type="entry name" value="Neprosin_propep"/>
</dbReference>
<dbReference type="PROSITE" id="PS52045">
    <property type="entry name" value="NEPROSIN_PEP_CD"/>
    <property type="match status" value="1"/>
</dbReference>
<proteinExistence type="predicted"/>
<protein>
    <recommendedName>
        <fullName evidence="2">Neprosin PEP catalytic domain-containing protein</fullName>
    </recommendedName>
</protein>
<evidence type="ECO:0000313" key="3">
    <source>
        <dbReference type="EMBL" id="KAG2260039.1"/>
    </source>
</evidence>
<name>A0A8X7U006_BRACI</name>
<dbReference type="AlphaFoldDB" id="A0A8X7U006"/>
<gene>
    <name evidence="3" type="ORF">Bca52824_079333</name>
</gene>
<feature type="signal peptide" evidence="1">
    <location>
        <begin position="1"/>
        <end position="19"/>
    </location>
</feature>
<keyword evidence="4" id="KW-1185">Reference proteome</keyword>
<feature type="domain" description="Neprosin PEP catalytic" evidence="2">
    <location>
        <begin position="143"/>
        <end position="395"/>
    </location>
</feature>
<feature type="chain" id="PRO_5036467031" description="Neprosin PEP catalytic domain-containing protein" evidence="1">
    <location>
        <begin position="20"/>
        <end position="398"/>
    </location>
</feature>
<accession>A0A8X7U006</accession>
<dbReference type="Proteomes" id="UP000886595">
    <property type="component" value="Unassembled WGS sequence"/>
</dbReference>
<dbReference type="InterPro" id="IPR004314">
    <property type="entry name" value="Neprosin"/>
</dbReference>
<dbReference type="EMBL" id="JAAMPC010000015">
    <property type="protein sequence ID" value="KAG2260039.1"/>
    <property type="molecule type" value="Genomic_DNA"/>
</dbReference>
<evidence type="ECO:0000313" key="4">
    <source>
        <dbReference type="Proteomes" id="UP000886595"/>
    </source>
</evidence>
<organism evidence="3 4">
    <name type="scientific">Brassica carinata</name>
    <name type="common">Ethiopian mustard</name>
    <name type="synonym">Abyssinian cabbage</name>
    <dbReference type="NCBI Taxonomy" id="52824"/>
    <lineage>
        <taxon>Eukaryota</taxon>
        <taxon>Viridiplantae</taxon>
        <taxon>Streptophyta</taxon>
        <taxon>Embryophyta</taxon>
        <taxon>Tracheophyta</taxon>
        <taxon>Spermatophyta</taxon>
        <taxon>Magnoliopsida</taxon>
        <taxon>eudicotyledons</taxon>
        <taxon>Gunneridae</taxon>
        <taxon>Pentapetalae</taxon>
        <taxon>rosids</taxon>
        <taxon>malvids</taxon>
        <taxon>Brassicales</taxon>
        <taxon>Brassicaceae</taxon>
        <taxon>Brassiceae</taxon>
        <taxon>Brassica</taxon>
    </lineage>
</organism>
<reference evidence="3 4" key="1">
    <citation type="submission" date="2020-02" db="EMBL/GenBank/DDBJ databases">
        <authorList>
            <person name="Ma Q."/>
            <person name="Huang Y."/>
            <person name="Song X."/>
            <person name="Pei D."/>
        </authorList>
    </citation>
    <scope>NUCLEOTIDE SEQUENCE [LARGE SCALE GENOMIC DNA]</scope>
    <source>
        <strain evidence="3">Sxm20200214</strain>
        <tissue evidence="3">Leaf</tissue>
    </source>
</reference>
<dbReference type="Pfam" id="PF03080">
    <property type="entry name" value="Neprosin"/>
    <property type="match status" value="1"/>
</dbReference>
<dbReference type="Pfam" id="PF14365">
    <property type="entry name" value="Neprosin_AP"/>
    <property type="match status" value="1"/>
</dbReference>
<comment type="caution">
    <text evidence="3">The sequence shown here is derived from an EMBL/GenBank/DDBJ whole genome shotgun (WGS) entry which is preliminary data.</text>
</comment>
<sequence>MFGMKFFILAVFALTSCVAKPTTRELYEEDLKLERQLKLINKPSVNTVKTEYGDIYDCIDFYKQPAFDHALLKSHEFHPEMRPSNMNGLEEVGKEEEKEEGDNEIEVECPHGTVPIRRTTKEDLIRQKTFNQMFDSNIHPLTDSEPGLHYAGNRVISKYVDMDFGGGFAHFSLYQTPNVHQLQFSSGLIKVSNGTDFIKAGWTVNPTLYGDNRCRKFAYFHTRDQHCFNTNCPGFVIVNNNSPLDYAFPKVSEIAVRIMECRFYIYRDPQNGNWWLVTGKGKKQKALGFWPAKLFTDLAYNADEVYWGGELFTIPNSKTSPMGNGLLIKHVDDPRLYAYARDCSVVDAKTQKAIGVAEVNSEEVTDFDGWYGRRKAHIEKYWGHTIMFGGPAKLIKGN</sequence>
<dbReference type="InterPro" id="IPR053168">
    <property type="entry name" value="Glutamic_endopeptidase"/>
</dbReference>
<keyword evidence="1" id="KW-0732">Signal</keyword>
<dbReference type="PROSITE" id="PS51257">
    <property type="entry name" value="PROKAR_LIPOPROTEIN"/>
    <property type="match status" value="1"/>
</dbReference>
<evidence type="ECO:0000259" key="2">
    <source>
        <dbReference type="PROSITE" id="PS52045"/>
    </source>
</evidence>
<evidence type="ECO:0000256" key="1">
    <source>
        <dbReference type="SAM" id="SignalP"/>
    </source>
</evidence>
<dbReference type="PANTHER" id="PTHR31589">
    <property type="entry name" value="PROTEIN, PUTATIVE (DUF239)-RELATED-RELATED"/>
    <property type="match status" value="1"/>
</dbReference>
<dbReference type="PANTHER" id="PTHR31589:SF227">
    <property type="entry name" value="NEPROSIN DOMAIN-CONTAINING PROTEIN"/>
    <property type="match status" value="1"/>
</dbReference>